<organism evidence="2 3">
    <name type="scientific">Posidoniimonas polymericola</name>
    <dbReference type="NCBI Taxonomy" id="2528002"/>
    <lineage>
        <taxon>Bacteria</taxon>
        <taxon>Pseudomonadati</taxon>
        <taxon>Planctomycetota</taxon>
        <taxon>Planctomycetia</taxon>
        <taxon>Pirellulales</taxon>
        <taxon>Lacipirellulaceae</taxon>
        <taxon>Posidoniimonas</taxon>
    </lineage>
</organism>
<accession>A0A5C5YMP2</accession>
<dbReference type="InterPro" id="IPR005532">
    <property type="entry name" value="SUMF_dom"/>
</dbReference>
<dbReference type="InterPro" id="IPR016187">
    <property type="entry name" value="CTDL_fold"/>
</dbReference>
<dbReference type="Pfam" id="PF03781">
    <property type="entry name" value="FGE-sulfatase"/>
    <property type="match status" value="1"/>
</dbReference>
<dbReference type="AlphaFoldDB" id="A0A5C5YMP2"/>
<protein>
    <submittedName>
        <fullName evidence="2">Formylglycine-generating sulfatase enzyme</fullName>
    </submittedName>
</protein>
<dbReference type="Gene3D" id="3.90.1580.10">
    <property type="entry name" value="paralog of FGE (formylglycine-generating enzyme)"/>
    <property type="match status" value="1"/>
</dbReference>
<evidence type="ECO:0000313" key="2">
    <source>
        <dbReference type="EMBL" id="TWT76077.1"/>
    </source>
</evidence>
<evidence type="ECO:0000259" key="1">
    <source>
        <dbReference type="Pfam" id="PF03781"/>
    </source>
</evidence>
<gene>
    <name evidence="2" type="ORF">Pla123a_28640</name>
</gene>
<dbReference type="EMBL" id="SJPO01000006">
    <property type="protein sequence ID" value="TWT76077.1"/>
    <property type="molecule type" value="Genomic_DNA"/>
</dbReference>
<dbReference type="SUPFAM" id="SSF56436">
    <property type="entry name" value="C-type lectin-like"/>
    <property type="match status" value="1"/>
</dbReference>
<dbReference type="RefSeq" id="WP_197527963.1">
    <property type="nucleotide sequence ID" value="NZ_SJPO01000006.1"/>
</dbReference>
<keyword evidence="3" id="KW-1185">Reference proteome</keyword>
<dbReference type="InterPro" id="IPR042095">
    <property type="entry name" value="SUMF_sf"/>
</dbReference>
<sequence length="325" mass="34931">MADRSTQRVCLLTLILVGLLFVDLLPGASPAHADWFGSGEHRFEIPFVTIGAPGNPADTTGAPNPAGRVDYVYQICKYEVPEEAVRSANALSELAGEPLGLTLDDRGPQKPATSLSWFEAARFVNWLNADQGHPPAYKFDEQGAFQLWSPDDAGYNPANPFRNRAAVYVLPSVDEWYKAAYYDPIAQVWWDYPTGSDEPPIPVASGTDPGTAVWNQVTGPADVQLAGGASPFRTIGQGGNVIEWEETAADLVNDRGGELLGLRGGDSGPTIGAIDLSSSFRNTFPPTGNPVNVGFRVVRVPEPTASLFLLVFALLAVPRRGCNFE</sequence>
<dbReference type="Proteomes" id="UP000318478">
    <property type="component" value="Unassembled WGS sequence"/>
</dbReference>
<proteinExistence type="predicted"/>
<evidence type="ECO:0000313" key="3">
    <source>
        <dbReference type="Proteomes" id="UP000318478"/>
    </source>
</evidence>
<name>A0A5C5YMP2_9BACT</name>
<comment type="caution">
    <text evidence="2">The sequence shown here is derived from an EMBL/GenBank/DDBJ whole genome shotgun (WGS) entry which is preliminary data.</text>
</comment>
<feature type="domain" description="Sulfatase-modifying factor enzyme-like" evidence="1">
    <location>
        <begin position="105"/>
        <end position="299"/>
    </location>
</feature>
<reference evidence="2 3" key="1">
    <citation type="submission" date="2019-02" db="EMBL/GenBank/DDBJ databases">
        <title>Deep-cultivation of Planctomycetes and their phenomic and genomic characterization uncovers novel biology.</title>
        <authorList>
            <person name="Wiegand S."/>
            <person name="Jogler M."/>
            <person name="Boedeker C."/>
            <person name="Pinto D."/>
            <person name="Vollmers J."/>
            <person name="Rivas-Marin E."/>
            <person name="Kohn T."/>
            <person name="Peeters S.H."/>
            <person name="Heuer A."/>
            <person name="Rast P."/>
            <person name="Oberbeckmann S."/>
            <person name="Bunk B."/>
            <person name="Jeske O."/>
            <person name="Meyerdierks A."/>
            <person name="Storesund J.E."/>
            <person name="Kallscheuer N."/>
            <person name="Luecker S."/>
            <person name="Lage O.M."/>
            <person name="Pohl T."/>
            <person name="Merkel B.J."/>
            <person name="Hornburger P."/>
            <person name="Mueller R.-W."/>
            <person name="Bruemmer F."/>
            <person name="Labrenz M."/>
            <person name="Spormann A.M."/>
            <person name="Op Den Camp H."/>
            <person name="Overmann J."/>
            <person name="Amann R."/>
            <person name="Jetten M.S.M."/>
            <person name="Mascher T."/>
            <person name="Medema M.H."/>
            <person name="Devos D.P."/>
            <person name="Kaster A.-K."/>
            <person name="Ovreas L."/>
            <person name="Rohde M."/>
            <person name="Galperin M.Y."/>
            <person name="Jogler C."/>
        </authorList>
    </citation>
    <scope>NUCLEOTIDE SEQUENCE [LARGE SCALE GENOMIC DNA]</scope>
    <source>
        <strain evidence="2 3">Pla123a</strain>
    </source>
</reference>